<keyword evidence="8 13" id="KW-0457">Lysine biosynthesis</keyword>
<evidence type="ECO:0000256" key="8">
    <source>
        <dbReference type="ARBA" id="ARBA00023154"/>
    </source>
</evidence>
<comment type="subcellular location">
    <subcellularLocation>
        <location evidence="13">Cytoplasm</location>
    </subcellularLocation>
</comment>
<proteinExistence type="inferred from homology"/>
<feature type="domain" description="Dihydrodipicolinate reductase N-terminal" evidence="14">
    <location>
        <begin position="46"/>
        <end position="176"/>
    </location>
</feature>
<dbReference type="PANTHER" id="PTHR20836:SF0">
    <property type="entry name" value="4-HYDROXY-TETRAHYDRODIPICOLINATE REDUCTASE 1, CHLOROPLASTIC-RELATED"/>
    <property type="match status" value="1"/>
</dbReference>
<dbReference type="EC" id="1.17.1.8" evidence="10 13"/>
<evidence type="ECO:0000256" key="3">
    <source>
        <dbReference type="ARBA" id="ARBA00022605"/>
    </source>
</evidence>
<dbReference type="KEGG" id="oni:Osc7112_5581"/>
<dbReference type="HAMAP" id="MF_00102">
    <property type="entry name" value="DapB"/>
    <property type="match status" value="1"/>
</dbReference>
<sequence length="314" mass="33914" precursor="true">MGTGFLKICRQILSFIPCFPKFAQALKFSRSNFQDIFEIMANQLPIPVIVNGAAGKMGREVIKAIARASDMTLFGAVDRSPECLNADAGELAGCGPLEVPITDDLQGMLVLAAQEKQLGVMVDFTHPSSVYENVRSAIAYGIRPVVGTTGLSSEQIQELAEFADKASIGCLIVPNFSIGMVLLQQAAVTASQYFEHVEIIELHHNQKADAPSGTAIQTAQMLAEMGKTFNPPEVEETEKLAGARGSVADEGIRIHSIRLPGLIAHQEVIFGGAGQVYTLRHDTSDRACYMPGVLLSIRKVLELRSLVYGLEKIL</sequence>
<dbReference type="HOGENOM" id="CLU_047479_0_1_3"/>
<evidence type="ECO:0000256" key="12">
    <source>
        <dbReference type="ARBA" id="ARBA00049396"/>
    </source>
</evidence>
<dbReference type="InterPro" id="IPR023940">
    <property type="entry name" value="DHDPR_bac"/>
</dbReference>
<evidence type="ECO:0000256" key="9">
    <source>
        <dbReference type="ARBA" id="ARBA00037922"/>
    </source>
</evidence>
<feature type="active site" description="Proton donor" evidence="13">
    <location>
        <position position="207"/>
    </location>
</feature>
<dbReference type="FunFam" id="3.30.360.10:FF:000009">
    <property type="entry name" value="4-hydroxy-tetrahydrodipicolinate reductase"/>
    <property type="match status" value="1"/>
</dbReference>
<organism evidence="16 17">
    <name type="scientific">Phormidium nigroviride PCC 7112</name>
    <dbReference type="NCBI Taxonomy" id="179408"/>
    <lineage>
        <taxon>Bacteria</taxon>
        <taxon>Bacillati</taxon>
        <taxon>Cyanobacteriota</taxon>
        <taxon>Cyanophyceae</taxon>
        <taxon>Oscillatoriophycideae</taxon>
        <taxon>Oscillatoriales</taxon>
        <taxon>Oscillatoriaceae</taxon>
        <taxon>Phormidium</taxon>
    </lineage>
</organism>
<keyword evidence="2 13" id="KW-0963">Cytoplasm</keyword>
<keyword evidence="7 13" id="KW-0520">NAD</keyword>
<accession>K9VQH7</accession>
<feature type="binding site" evidence="13">
    <location>
        <position position="204"/>
    </location>
    <ligand>
        <name>(S)-2,3,4,5-tetrahydrodipicolinate</name>
        <dbReference type="ChEBI" id="CHEBI:16845"/>
    </ligand>
</feature>
<dbReference type="InterPro" id="IPR022663">
    <property type="entry name" value="DapB_C"/>
</dbReference>
<dbReference type="PIRSF" id="PIRSF000161">
    <property type="entry name" value="DHPR"/>
    <property type="match status" value="1"/>
</dbReference>
<dbReference type="AlphaFoldDB" id="K9VQH7"/>
<evidence type="ECO:0000256" key="6">
    <source>
        <dbReference type="ARBA" id="ARBA00023002"/>
    </source>
</evidence>
<keyword evidence="4 13" id="KW-0521">NADP</keyword>
<dbReference type="PANTHER" id="PTHR20836">
    <property type="entry name" value="DIHYDRODIPICOLINATE REDUCTASE"/>
    <property type="match status" value="1"/>
</dbReference>
<dbReference type="GO" id="GO:0008839">
    <property type="term" value="F:4-hydroxy-tetrahydrodipicolinate reductase"/>
    <property type="evidence" value="ECO:0007669"/>
    <property type="project" value="UniProtKB-UniRule"/>
</dbReference>
<feature type="binding site" evidence="13">
    <location>
        <begin position="213"/>
        <end position="214"/>
    </location>
    <ligand>
        <name>(S)-2,3,4,5-tetrahydrodipicolinate</name>
        <dbReference type="ChEBI" id="CHEBI:16845"/>
    </ligand>
</feature>
<reference evidence="16 17" key="1">
    <citation type="submission" date="2012-05" db="EMBL/GenBank/DDBJ databases">
        <title>Finished chromosome of genome of Oscillatoria sp. PCC 7112.</title>
        <authorList>
            <consortium name="US DOE Joint Genome Institute"/>
            <person name="Gugger M."/>
            <person name="Coursin T."/>
            <person name="Rippka R."/>
            <person name="Tandeau De Marsac N."/>
            <person name="Huntemann M."/>
            <person name="Wei C.-L."/>
            <person name="Han J."/>
            <person name="Detter J.C."/>
            <person name="Han C."/>
            <person name="Tapia R."/>
            <person name="Davenport K."/>
            <person name="Daligault H."/>
            <person name="Erkkila T."/>
            <person name="Gu W."/>
            <person name="Munk A.C.C."/>
            <person name="Teshima H."/>
            <person name="Xu Y."/>
            <person name="Chain P."/>
            <person name="Chen A."/>
            <person name="Krypides N."/>
            <person name="Mavromatis K."/>
            <person name="Markowitz V."/>
            <person name="Szeto E."/>
            <person name="Ivanova N."/>
            <person name="Mikhailova N."/>
            <person name="Ovchinnikova G."/>
            <person name="Pagani I."/>
            <person name="Pati A."/>
            <person name="Goodwin L."/>
            <person name="Peters L."/>
            <person name="Pitluck S."/>
            <person name="Woyke T."/>
            <person name="Kerfeld C."/>
        </authorList>
    </citation>
    <scope>NUCLEOTIDE SEQUENCE [LARGE SCALE GENOMIC DNA]</scope>
    <source>
        <strain evidence="16 17">PCC 7112</strain>
    </source>
</reference>
<gene>
    <name evidence="13" type="primary">dapB</name>
    <name evidence="16" type="ORF">Osc7112_5581</name>
</gene>
<comment type="function">
    <text evidence="13">Catalyzes the conversion of 4-hydroxy-tetrahydrodipicolinate (HTPA) to tetrahydrodipicolinate.</text>
</comment>
<dbReference type="Pfam" id="PF05173">
    <property type="entry name" value="DapB_C"/>
    <property type="match status" value="1"/>
</dbReference>
<dbReference type="EMBL" id="CP003614">
    <property type="protein sequence ID" value="AFZ09804.1"/>
    <property type="molecule type" value="Genomic_DNA"/>
</dbReference>
<comment type="similarity">
    <text evidence="1 13">Belongs to the DapB family.</text>
</comment>
<evidence type="ECO:0000256" key="2">
    <source>
        <dbReference type="ARBA" id="ARBA00022490"/>
    </source>
</evidence>
<evidence type="ECO:0000256" key="11">
    <source>
        <dbReference type="ARBA" id="ARBA00049080"/>
    </source>
</evidence>
<evidence type="ECO:0000259" key="14">
    <source>
        <dbReference type="Pfam" id="PF01113"/>
    </source>
</evidence>
<feature type="domain" description="Dihydrodipicolinate reductase C-terminal" evidence="15">
    <location>
        <begin position="179"/>
        <end position="314"/>
    </location>
</feature>
<evidence type="ECO:0000256" key="4">
    <source>
        <dbReference type="ARBA" id="ARBA00022857"/>
    </source>
</evidence>
<dbReference type="Pfam" id="PF01113">
    <property type="entry name" value="DapB_N"/>
    <property type="match status" value="1"/>
</dbReference>
<evidence type="ECO:0000256" key="5">
    <source>
        <dbReference type="ARBA" id="ARBA00022915"/>
    </source>
</evidence>
<keyword evidence="5 13" id="KW-0220">Diaminopimelate biosynthesis</keyword>
<evidence type="ECO:0000256" key="1">
    <source>
        <dbReference type="ARBA" id="ARBA00006642"/>
    </source>
</evidence>
<keyword evidence="3 13" id="KW-0028">Amino-acid biosynthesis</keyword>
<dbReference type="GO" id="GO:0051287">
    <property type="term" value="F:NAD binding"/>
    <property type="evidence" value="ECO:0007669"/>
    <property type="project" value="UniProtKB-UniRule"/>
</dbReference>
<dbReference type="PATRIC" id="fig|179408.3.peg.6962"/>
<evidence type="ECO:0000256" key="7">
    <source>
        <dbReference type="ARBA" id="ARBA00023027"/>
    </source>
</evidence>
<comment type="pathway">
    <text evidence="9 13">Amino-acid biosynthesis; L-lysine biosynthesis via DAP pathway; (S)-tetrahydrodipicolinate from L-aspartate: step 4/4.</text>
</comment>
<feature type="active site" description="Proton donor/acceptor" evidence="13">
    <location>
        <position position="203"/>
    </location>
</feature>
<comment type="subunit">
    <text evidence="13">Homotetramer.</text>
</comment>
<name>K9VQH7_9CYAN</name>
<protein>
    <recommendedName>
        <fullName evidence="10 13">4-hydroxy-tetrahydrodipicolinate reductase</fullName>
        <shortName evidence="13">HTPA reductase</shortName>
        <ecNumber evidence="10 13">1.17.1.8</ecNumber>
    </recommendedName>
</protein>
<dbReference type="SUPFAM" id="SSF55347">
    <property type="entry name" value="Glyceraldehyde-3-phosphate dehydrogenase-like, C-terminal domain"/>
    <property type="match status" value="1"/>
</dbReference>
<evidence type="ECO:0000259" key="15">
    <source>
        <dbReference type="Pfam" id="PF05173"/>
    </source>
</evidence>
<dbReference type="InterPro" id="IPR000846">
    <property type="entry name" value="DapB_N"/>
</dbReference>
<dbReference type="NCBIfam" id="TIGR00036">
    <property type="entry name" value="dapB"/>
    <property type="match status" value="1"/>
</dbReference>
<dbReference type="GO" id="GO:0005829">
    <property type="term" value="C:cytosol"/>
    <property type="evidence" value="ECO:0007669"/>
    <property type="project" value="TreeGrafter"/>
</dbReference>
<evidence type="ECO:0000256" key="13">
    <source>
        <dbReference type="HAMAP-Rule" id="MF_00102"/>
    </source>
</evidence>
<dbReference type="GO" id="GO:0050661">
    <property type="term" value="F:NADP binding"/>
    <property type="evidence" value="ECO:0007669"/>
    <property type="project" value="UniProtKB-UniRule"/>
</dbReference>
<dbReference type="CDD" id="cd02274">
    <property type="entry name" value="DHDPR_N"/>
    <property type="match status" value="1"/>
</dbReference>
<keyword evidence="17" id="KW-1185">Reference proteome</keyword>
<dbReference type="InterPro" id="IPR036291">
    <property type="entry name" value="NAD(P)-bd_dom_sf"/>
</dbReference>
<dbReference type="UniPathway" id="UPA00034">
    <property type="reaction ID" value="UER00018"/>
</dbReference>
<feature type="binding site" evidence="13">
    <location>
        <begin position="52"/>
        <end position="57"/>
    </location>
    <ligand>
        <name>NAD(+)</name>
        <dbReference type="ChEBI" id="CHEBI:57540"/>
    </ligand>
</feature>
<dbReference type="Gene3D" id="3.30.360.10">
    <property type="entry name" value="Dihydrodipicolinate Reductase, domain 2"/>
    <property type="match status" value="1"/>
</dbReference>
<dbReference type="InterPro" id="IPR022664">
    <property type="entry name" value="DapB_N_CS"/>
</dbReference>
<dbReference type="Gene3D" id="3.40.50.720">
    <property type="entry name" value="NAD(P)-binding Rossmann-like Domain"/>
    <property type="match status" value="1"/>
</dbReference>
<evidence type="ECO:0000313" key="16">
    <source>
        <dbReference type="EMBL" id="AFZ09804.1"/>
    </source>
</evidence>
<feature type="binding site" evidence="13">
    <location>
        <begin position="173"/>
        <end position="176"/>
    </location>
    <ligand>
        <name>NAD(+)</name>
        <dbReference type="ChEBI" id="CHEBI:57540"/>
    </ligand>
</feature>
<comment type="catalytic activity">
    <reaction evidence="11 13">
        <text>(S)-2,3,4,5-tetrahydrodipicolinate + NADP(+) + H2O = (2S,4S)-4-hydroxy-2,3,4,5-tetrahydrodipicolinate + NADPH + H(+)</text>
        <dbReference type="Rhea" id="RHEA:35331"/>
        <dbReference type="ChEBI" id="CHEBI:15377"/>
        <dbReference type="ChEBI" id="CHEBI:15378"/>
        <dbReference type="ChEBI" id="CHEBI:16845"/>
        <dbReference type="ChEBI" id="CHEBI:57783"/>
        <dbReference type="ChEBI" id="CHEBI:58349"/>
        <dbReference type="ChEBI" id="CHEBI:67139"/>
        <dbReference type="EC" id="1.17.1.8"/>
    </reaction>
</comment>
<dbReference type="STRING" id="179408.Osc7112_5581"/>
<comment type="caution">
    <text evidence="13">Lacks conserved residue(s) required for the propagation of feature annotation.</text>
</comment>
<evidence type="ECO:0000313" key="17">
    <source>
        <dbReference type="Proteomes" id="UP000010478"/>
    </source>
</evidence>
<dbReference type="GO" id="GO:0016726">
    <property type="term" value="F:oxidoreductase activity, acting on CH or CH2 groups, NAD or NADP as acceptor"/>
    <property type="evidence" value="ECO:0007669"/>
    <property type="project" value="UniProtKB-UniRule"/>
</dbReference>
<feature type="binding site" evidence="13">
    <location>
        <begin position="147"/>
        <end position="149"/>
    </location>
    <ligand>
        <name>NAD(+)</name>
        <dbReference type="ChEBI" id="CHEBI:57540"/>
    </ligand>
</feature>
<dbReference type="GO" id="GO:0009089">
    <property type="term" value="P:lysine biosynthetic process via diaminopimelate"/>
    <property type="evidence" value="ECO:0007669"/>
    <property type="project" value="UniProtKB-UniRule"/>
</dbReference>
<comment type="caution">
    <text evidence="13">Was originally thought to be a dihydrodipicolinate reductase (DHDPR), catalyzing the conversion of dihydrodipicolinate to tetrahydrodipicolinate. However, it was shown in E.coli that the substrate of the enzymatic reaction is not dihydrodipicolinate (DHDP) but in fact (2S,4S)-4-hydroxy-2,3,4,5-tetrahydrodipicolinic acid (HTPA), the product released by the DapA-catalyzed reaction.</text>
</comment>
<dbReference type="eggNOG" id="COG0289">
    <property type="taxonomic scope" value="Bacteria"/>
</dbReference>
<dbReference type="PROSITE" id="PS01298">
    <property type="entry name" value="DAPB"/>
    <property type="match status" value="1"/>
</dbReference>
<keyword evidence="6 13" id="KW-0560">Oxidoreductase</keyword>
<dbReference type="Proteomes" id="UP000010478">
    <property type="component" value="Chromosome"/>
</dbReference>
<evidence type="ECO:0000256" key="10">
    <source>
        <dbReference type="ARBA" id="ARBA00038983"/>
    </source>
</evidence>
<comment type="catalytic activity">
    <reaction evidence="12 13">
        <text>(S)-2,3,4,5-tetrahydrodipicolinate + NAD(+) + H2O = (2S,4S)-4-hydroxy-2,3,4,5-tetrahydrodipicolinate + NADH + H(+)</text>
        <dbReference type="Rhea" id="RHEA:35323"/>
        <dbReference type="ChEBI" id="CHEBI:15377"/>
        <dbReference type="ChEBI" id="CHEBI:15378"/>
        <dbReference type="ChEBI" id="CHEBI:16845"/>
        <dbReference type="ChEBI" id="CHEBI:57540"/>
        <dbReference type="ChEBI" id="CHEBI:57945"/>
        <dbReference type="ChEBI" id="CHEBI:67139"/>
        <dbReference type="EC" id="1.17.1.8"/>
    </reaction>
</comment>
<dbReference type="SUPFAM" id="SSF51735">
    <property type="entry name" value="NAD(P)-binding Rossmann-fold domains"/>
    <property type="match status" value="1"/>
</dbReference>
<dbReference type="GO" id="GO:0019877">
    <property type="term" value="P:diaminopimelate biosynthetic process"/>
    <property type="evidence" value="ECO:0007669"/>
    <property type="project" value="UniProtKB-UniRule"/>
</dbReference>